<dbReference type="CDD" id="cd04301">
    <property type="entry name" value="NAT_SF"/>
    <property type="match status" value="1"/>
</dbReference>
<dbReference type="Pfam" id="PF13527">
    <property type="entry name" value="Acetyltransf_9"/>
    <property type="match status" value="1"/>
</dbReference>
<evidence type="ECO:0000256" key="1">
    <source>
        <dbReference type="ARBA" id="ARBA00022679"/>
    </source>
</evidence>
<evidence type="ECO:0000256" key="2">
    <source>
        <dbReference type="ARBA" id="ARBA00023315"/>
    </source>
</evidence>
<dbReference type="PANTHER" id="PTHR43877:SF1">
    <property type="entry name" value="ACETYLTRANSFERASE"/>
    <property type="match status" value="1"/>
</dbReference>
<name>A0A839YS48_9SPHN</name>
<dbReference type="EMBL" id="JACICF010000001">
    <property type="protein sequence ID" value="MBB3763111.1"/>
    <property type="molecule type" value="Genomic_DNA"/>
</dbReference>
<dbReference type="SUPFAM" id="SSF55729">
    <property type="entry name" value="Acyl-CoA N-acyltransferases (Nat)"/>
    <property type="match status" value="1"/>
</dbReference>
<dbReference type="EC" id="2.3.1.-" evidence="4"/>
<dbReference type="PROSITE" id="PS51186">
    <property type="entry name" value="GNAT"/>
    <property type="match status" value="1"/>
</dbReference>
<dbReference type="InterPro" id="IPR000182">
    <property type="entry name" value="GNAT_dom"/>
</dbReference>
<organism evidence="4 5">
    <name type="scientific">Sphingomicrobium lutaoense</name>
    <dbReference type="NCBI Taxonomy" id="515949"/>
    <lineage>
        <taxon>Bacteria</taxon>
        <taxon>Pseudomonadati</taxon>
        <taxon>Pseudomonadota</taxon>
        <taxon>Alphaproteobacteria</taxon>
        <taxon>Sphingomonadales</taxon>
        <taxon>Sphingomonadaceae</taxon>
        <taxon>Sphingomicrobium</taxon>
    </lineage>
</organism>
<dbReference type="InterPro" id="IPR050832">
    <property type="entry name" value="Bact_Acetyltransf"/>
</dbReference>
<protein>
    <submittedName>
        <fullName evidence="4">Putative acetyltransferase</fullName>
        <ecNumber evidence="4">2.3.1.-</ecNumber>
    </submittedName>
</protein>
<dbReference type="AlphaFoldDB" id="A0A839YS48"/>
<accession>A0A839YS48</accession>
<keyword evidence="1 4" id="KW-0808">Transferase</keyword>
<dbReference type="Proteomes" id="UP000578569">
    <property type="component" value="Unassembled WGS sequence"/>
</dbReference>
<keyword evidence="5" id="KW-1185">Reference proteome</keyword>
<sequence length="175" mass="18887">MPPISPSTEVRLARAEDREAIDHVLRAAFEAPDEARLVEKLEDAGDAAVSLVAEQDGAVVGHVLLSRMQASADGRPVTAMAVGPLAVLPDRQRRGVGERLMKAAIMAARQLEVEILFLLGEPDYYARFGFSCRAAQAFESPYGGPYWQALAIDERLADAHSGTAVHAPAFAMFEQ</sequence>
<gene>
    <name evidence="4" type="ORF">FHS50_000134</name>
</gene>
<evidence type="ECO:0000259" key="3">
    <source>
        <dbReference type="PROSITE" id="PS51186"/>
    </source>
</evidence>
<evidence type="ECO:0000313" key="5">
    <source>
        <dbReference type="Proteomes" id="UP000578569"/>
    </source>
</evidence>
<dbReference type="Gene3D" id="3.40.630.30">
    <property type="match status" value="1"/>
</dbReference>
<evidence type="ECO:0000313" key="4">
    <source>
        <dbReference type="EMBL" id="MBB3763111.1"/>
    </source>
</evidence>
<comment type="caution">
    <text evidence="4">The sequence shown here is derived from an EMBL/GenBank/DDBJ whole genome shotgun (WGS) entry which is preliminary data.</text>
</comment>
<reference evidence="4 5" key="1">
    <citation type="submission" date="2020-08" db="EMBL/GenBank/DDBJ databases">
        <title>Genomic Encyclopedia of Type Strains, Phase IV (KMG-IV): sequencing the most valuable type-strain genomes for metagenomic binning, comparative biology and taxonomic classification.</title>
        <authorList>
            <person name="Goeker M."/>
        </authorList>
    </citation>
    <scope>NUCLEOTIDE SEQUENCE [LARGE SCALE GENOMIC DNA]</scope>
    <source>
        <strain evidence="4 5">DSM 24194</strain>
    </source>
</reference>
<dbReference type="RefSeq" id="WP_183932436.1">
    <property type="nucleotide sequence ID" value="NZ_JACICF010000001.1"/>
</dbReference>
<dbReference type="GO" id="GO:0016747">
    <property type="term" value="F:acyltransferase activity, transferring groups other than amino-acyl groups"/>
    <property type="evidence" value="ECO:0007669"/>
    <property type="project" value="InterPro"/>
</dbReference>
<dbReference type="PANTHER" id="PTHR43877">
    <property type="entry name" value="AMINOALKYLPHOSPHONATE N-ACETYLTRANSFERASE-RELATED-RELATED"/>
    <property type="match status" value="1"/>
</dbReference>
<proteinExistence type="predicted"/>
<dbReference type="InterPro" id="IPR016181">
    <property type="entry name" value="Acyl_CoA_acyltransferase"/>
</dbReference>
<keyword evidence="2 4" id="KW-0012">Acyltransferase</keyword>
<feature type="domain" description="N-acetyltransferase" evidence="3">
    <location>
        <begin position="8"/>
        <end position="153"/>
    </location>
</feature>